<name>A0ABU6W7P5_9FABA</name>
<dbReference type="EMBL" id="JASCZI010181321">
    <property type="protein sequence ID" value="MED6181804.1"/>
    <property type="molecule type" value="Genomic_DNA"/>
</dbReference>
<reference evidence="2 3" key="1">
    <citation type="journal article" date="2023" name="Plants (Basel)">
        <title>Bridging the Gap: Combining Genomics and Transcriptomics Approaches to Understand Stylosanthes scabra, an Orphan Legume from the Brazilian Caatinga.</title>
        <authorList>
            <person name="Ferreira-Neto J.R.C."/>
            <person name="da Silva M.D."/>
            <person name="Binneck E."/>
            <person name="de Melo N.F."/>
            <person name="da Silva R.H."/>
            <person name="de Melo A.L.T.M."/>
            <person name="Pandolfi V."/>
            <person name="Bustamante F.O."/>
            <person name="Brasileiro-Vidal A.C."/>
            <person name="Benko-Iseppon A.M."/>
        </authorList>
    </citation>
    <scope>NUCLEOTIDE SEQUENCE [LARGE SCALE GENOMIC DNA]</scope>
    <source>
        <tissue evidence="2">Leaves</tissue>
    </source>
</reference>
<gene>
    <name evidence="2" type="ORF">PIB30_022833</name>
</gene>
<dbReference type="Proteomes" id="UP001341840">
    <property type="component" value="Unassembled WGS sequence"/>
</dbReference>
<evidence type="ECO:0000256" key="1">
    <source>
        <dbReference type="SAM" id="MobiDB-lite"/>
    </source>
</evidence>
<protein>
    <submittedName>
        <fullName evidence="2">Uncharacterized protein</fullName>
    </submittedName>
</protein>
<feature type="region of interest" description="Disordered" evidence="1">
    <location>
        <begin position="1"/>
        <end position="99"/>
    </location>
</feature>
<proteinExistence type="predicted"/>
<feature type="compositionally biased region" description="Polar residues" evidence="1">
    <location>
        <begin position="1"/>
        <end position="13"/>
    </location>
</feature>
<evidence type="ECO:0000313" key="3">
    <source>
        <dbReference type="Proteomes" id="UP001341840"/>
    </source>
</evidence>
<feature type="compositionally biased region" description="Low complexity" evidence="1">
    <location>
        <begin position="14"/>
        <end position="23"/>
    </location>
</feature>
<comment type="caution">
    <text evidence="2">The sequence shown here is derived from an EMBL/GenBank/DDBJ whole genome shotgun (WGS) entry which is preliminary data.</text>
</comment>
<evidence type="ECO:0000313" key="2">
    <source>
        <dbReference type="EMBL" id="MED6181804.1"/>
    </source>
</evidence>
<sequence>MLHKFTNQPNVNFQSQPSTSSPLPSQPLPNPKGGINMVHNEVTQKEEEEEEEKAEDNVWLYEFLAELANSDDEDDNEEAEEESEEEADKDDIGRETEGETFFIETIFNKNKEAKTEIPVK</sequence>
<organism evidence="2 3">
    <name type="scientific">Stylosanthes scabra</name>
    <dbReference type="NCBI Taxonomy" id="79078"/>
    <lineage>
        <taxon>Eukaryota</taxon>
        <taxon>Viridiplantae</taxon>
        <taxon>Streptophyta</taxon>
        <taxon>Embryophyta</taxon>
        <taxon>Tracheophyta</taxon>
        <taxon>Spermatophyta</taxon>
        <taxon>Magnoliopsida</taxon>
        <taxon>eudicotyledons</taxon>
        <taxon>Gunneridae</taxon>
        <taxon>Pentapetalae</taxon>
        <taxon>rosids</taxon>
        <taxon>fabids</taxon>
        <taxon>Fabales</taxon>
        <taxon>Fabaceae</taxon>
        <taxon>Papilionoideae</taxon>
        <taxon>50 kb inversion clade</taxon>
        <taxon>dalbergioids sensu lato</taxon>
        <taxon>Dalbergieae</taxon>
        <taxon>Pterocarpus clade</taxon>
        <taxon>Stylosanthes</taxon>
    </lineage>
</organism>
<accession>A0ABU6W7P5</accession>
<keyword evidence="3" id="KW-1185">Reference proteome</keyword>
<feature type="compositionally biased region" description="Acidic residues" evidence="1">
    <location>
        <begin position="69"/>
        <end position="89"/>
    </location>
</feature>